<name>A0ABW1JFM0_9ACTN</name>
<keyword evidence="2" id="KW-0489">Methyltransferase</keyword>
<dbReference type="Gene3D" id="3.40.50.150">
    <property type="entry name" value="Vaccinia Virus protein VP39"/>
    <property type="match status" value="1"/>
</dbReference>
<feature type="domain" description="THUMP-like" evidence="1">
    <location>
        <begin position="329"/>
        <end position="400"/>
    </location>
</feature>
<evidence type="ECO:0000313" key="2">
    <source>
        <dbReference type="EMBL" id="MFC6007970.1"/>
    </source>
</evidence>
<dbReference type="GO" id="GO:0008168">
    <property type="term" value="F:methyltransferase activity"/>
    <property type="evidence" value="ECO:0007669"/>
    <property type="project" value="UniProtKB-KW"/>
</dbReference>
<comment type="caution">
    <text evidence="2">The sequence shown here is derived from an EMBL/GenBank/DDBJ whole genome shotgun (WGS) entry which is preliminary data.</text>
</comment>
<keyword evidence="2" id="KW-0808">Transferase</keyword>
<accession>A0ABW1JFM0</accession>
<protein>
    <submittedName>
        <fullName evidence="2">SAM-dependent methyltransferase</fullName>
    </submittedName>
</protein>
<dbReference type="SUPFAM" id="SSF53335">
    <property type="entry name" value="S-adenosyl-L-methionine-dependent methyltransferases"/>
    <property type="match status" value="1"/>
</dbReference>
<proteinExistence type="predicted"/>
<dbReference type="InterPro" id="IPR029063">
    <property type="entry name" value="SAM-dependent_MTases_sf"/>
</dbReference>
<reference evidence="3" key="1">
    <citation type="journal article" date="2019" name="Int. J. Syst. Evol. Microbiol.">
        <title>The Global Catalogue of Microorganisms (GCM) 10K type strain sequencing project: providing services to taxonomists for standard genome sequencing and annotation.</title>
        <authorList>
            <consortium name="The Broad Institute Genomics Platform"/>
            <consortium name="The Broad Institute Genome Sequencing Center for Infectious Disease"/>
            <person name="Wu L."/>
            <person name="Ma J."/>
        </authorList>
    </citation>
    <scope>NUCLEOTIDE SEQUENCE [LARGE SCALE GENOMIC DNA]</scope>
    <source>
        <strain evidence="3">KACC 14249</strain>
    </source>
</reference>
<dbReference type="RefSeq" id="WP_345715342.1">
    <property type="nucleotide sequence ID" value="NZ_BAABFP010000002.1"/>
</dbReference>
<gene>
    <name evidence="2" type="ORF">ACFQDO_12615</name>
</gene>
<dbReference type="Pfam" id="PF18096">
    <property type="entry name" value="Thump_like"/>
    <property type="match status" value="1"/>
</dbReference>
<dbReference type="InterPro" id="IPR041497">
    <property type="entry name" value="Thump-like"/>
</dbReference>
<keyword evidence="3" id="KW-1185">Reference proteome</keyword>
<dbReference type="Proteomes" id="UP001596189">
    <property type="component" value="Unassembled WGS sequence"/>
</dbReference>
<organism evidence="2 3">
    <name type="scientific">Angustibacter luteus</name>
    <dbReference type="NCBI Taxonomy" id="658456"/>
    <lineage>
        <taxon>Bacteria</taxon>
        <taxon>Bacillati</taxon>
        <taxon>Actinomycetota</taxon>
        <taxon>Actinomycetes</taxon>
        <taxon>Kineosporiales</taxon>
        <taxon>Kineosporiaceae</taxon>
    </lineage>
</organism>
<dbReference type="EMBL" id="JBHSRD010000004">
    <property type="protein sequence ID" value="MFC6007970.1"/>
    <property type="molecule type" value="Genomic_DNA"/>
</dbReference>
<evidence type="ECO:0000313" key="3">
    <source>
        <dbReference type="Proteomes" id="UP001596189"/>
    </source>
</evidence>
<dbReference type="GO" id="GO:0032259">
    <property type="term" value="P:methylation"/>
    <property type="evidence" value="ECO:0007669"/>
    <property type="project" value="UniProtKB-KW"/>
</dbReference>
<evidence type="ECO:0000259" key="1">
    <source>
        <dbReference type="Pfam" id="PF18096"/>
    </source>
</evidence>
<sequence>MDLTGMRSLLTPDGWALLESLPPYDEKLAIPLGERLRSEGHDAATVAAALTQSRLRARAHDKLGPFADAMLFTPDGLEQATRLAVAAHHARRYVGAGVQRVADLGCGLGSDAMAFAGLDRAVLAIDADELTAAFATVNLRHWADVEVRCHDVLTLDLESMLEPRDGVWLDPARRTSSKGGGSRRTFDPEAFSPPYSFVLDVARRFPATGAKLAPGIAHRLLPDDAEAQWVSVHGDVVECAVWFGPLAREGVRRSALVLDARGSAHEVLADDQADRAPVGAVGTFLHEPDGAVIRAGLVGEVAAQLGSRVFDPTIAYLTSDQPVVSPLVHSYAVEEVLPFHLKALRALLRDRGVGTLTIKKRGSAVDPVQLRRQLRLTGDGEATIALTRVGGRPSVLLLRPL</sequence>
<dbReference type="CDD" id="cd02440">
    <property type="entry name" value="AdoMet_MTases"/>
    <property type="match status" value="1"/>
</dbReference>